<dbReference type="AlphaFoldDB" id="A0A0C2CYH1"/>
<evidence type="ECO:0000313" key="2">
    <source>
        <dbReference type="Proteomes" id="UP000031599"/>
    </source>
</evidence>
<name>A0A0C2CYH1_9BACT</name>
<evidence type="ECO:0000313" key="1">
    <source>
        <dbReference type="EMBL" id="KIG12902.1"/>
    </source>
</evidence>
<reference evidence="1 2" key="1">
    <citation type="submission" date="2014-12" db="EMBL/GenBank/DDBJ databases">
        <title>Genome assembly of Enhygromyxa salina DSM 15201.</title>
        <authorList>
            <person name="Sharma G."/>
            <person name="Subramanian S."/>
        </authorList>
    </citation>
    <scope>NUCLEOTIDE SEQUENCE [LARGE SCALE GENOMIC DNA]</scope>
    <source>
        <strain evidence="1 2">DSM 15201</strain>
    </source>
</reference>
<comment type="caution">
    <text evidence="1">The sequence shown here is derived from an EMBL/GenBank/DDBJ whole genome shotgun (WGS) entry which is preliminary data.</text>
</comment>
<sequence>MALLAASPTLTLLLGAAPEALPRRKADFSFTPRELKIRVVISDLLRTTDKQAMKMLDGGYPTRLVYDLGVYAKGSRAPSSVAHVEISVQWDPWNQDYIVQTALGTAQPTMRRYALRDDAIKAATTLSVVIAKTPDIPRGEDQVHFVQIVAQRNPIQTRSSGSGGAARGQDRDLEVFSRWVGMFVRSRPKAEKLVEFRTHPFYVPLAPD</sequence>
<dbReference type="Proteomes" id="UP000031599">
    <property type="component" value="Unassembled WGS sequence"/>
</dbReference>
<dbReference type="EMBL" id="JMCC02000114">
    <property type="protein sequence ID" value="KIG12902.1"/>
    <property type="molecule type" value="Genomic_DNA"/>
</dbReference>
<evidence type="ECO:0008006" key="3">
    <source>
        <dbReference type="Google" id="ProtNLM"/>
    </source>
</evidence>
<proteinExistence type="predicted"/>
<organism evidence="1 2">
    <name type="scientific">Enhygromyxa salina</name>
    <dbReference type="NCBI Taxonomy" id="215803"/>
    <lineage>
        <taxon>Bacteria</taxon>
        <taxon>Pseudomonadati</taxon>
        <taxon>Myxococcota</taxon>
        <taxon>Polyangia</taxon>
        <taxon>Nannocystales</taxon>
        <taxon>Nannocystaceae</taxon>
        <taxon>Enhygromyxa</taxon>
    </lineage>
</organism>
<accession>A0A0C2CYH1</accession>
<gene>
    <name evidence="1" type="ORF">DB30_00923</name>
</gene>
<protein>
    <recommendedName>
        <fullName evidence="3">DUF4390 domain-containing protein</fullName>
    </recommendedName>
</protein>